<dbReference type="RefSeq" id="YP_009015882.1">
    <property type="nucleotide sequence ID" value="NC_023719.1"/>
</dbReference>
<sequence>MINTRDIALDILMGELDTSDLVNDVEFLKEVDESILLLVKKNNTWSDSFVAKKRKAILIKIEKLSEG</sequence>
<dbReference type="GeneID" id="18563800"/>
<evidence type="ECO:0000313" key="1">
    <source>
        <dbReference type="EMBL" id="AEO93835.1"/>
    </source>
</evidence>
<dbReference type="EMBL" id="JN638751">
    <property type="protein sequence ID" value="AEO93835.1"/>
    <property type="molecule type" value="Genomic_DNA"/>
</dbReference>
<proteinExistence type="predicted"/>
<accession>G3MAX0</accession>
<name>G3MAX0_9CAUD</name>
<evidence type="ECO:0000313" key="2">
    <source>
        <dbReference type="Proteomes" id="UP000009273"/>
    </source>
</evidence>
<reference evidence="1 2" key="1">
    <citation type="submission" date="2011-09" db="EMBL/GenBank/DDBJ databases">
        <authorList>
            <person name="Pope W.H."/>
            <person name="Pedulla M.L."/>
            <person name="Ford M.E."/>
            <person name="Peebles C.L."/>
            <person name="Hatfull G.H."/>
            <person name="Hendrix R.W."/>
        </authorList>
    </citation>
    <scope>NUCLEOTIDE SEQUENCE [LARGE SCALE GENOMIC DNA]</scope>
    <source>
        <strain evidence="1">G</strain>
    </source>
</reference>
<dbReference type="KEGG" id="vg:18563800"/>
<keyword evidence="2" id="KW-1185">Reference proteome</keyword>
<organism evidence="1 2">
    <name type="scientific">Bacillus phage G</name>
    <dbReference type="NCBI Taxonomy" id="2884420"/>
    <lineage>
        <taxon>Viruses</taxon>
        <taxon>Duplodnaviria</taxon>
        <taxon>Heunggongvirae</taxon>
        <taxon>Uroviricota</taxon>
        <taxon>Caudoviricetes</taxon>
        <taxon>Donellivirus</taxon>
        <taxon>Donellivirus gee</taxon>
    </lineage>
</organism>
<dbReference type="Proteomes" id="UP000009273">
    <property type="component" value="Segment"/>
</dbReference>
<protein>
    <submittedName>
        <fullName evidence="1">Gp590</fullName>
    </submittedName>
</protein>
<gene>
    <name evidence="1" type="primary">590</name>
    <name evidence="1" type="ORF">G_590</name>
</gene>